<accession>A0A1S8L0L5</accession>
<dbReference type="Proteomes" id="UP000190951">
    <property type="component" value="Chromosome"/>
</dbReference>
<evidence type="ECO:0000313" key="1">
    <source>
        <dbReference type="EMBL" id="URZ11471.1"/>
    </source>
</evidence>
<dbReference type="AlphaFoldDB" id="A0A1S8L0L5"/>
<keyword evidence="2" id="KW-1185">Reference proteome</keyword>
<dbReference type="EMBL" id="CP096983">
    <property type="protein sequence ID" value="URZ11471.1"/>
    <property type="molecule type" value="Genomic_DNA"/>
</dbReference>
<protein>
    <submittedName>
        <fullName evidence="1">Uncharacterized protein</fullName>
    </submittedName>
</protein>
<dbReference type="STRING" id="84029.CROST_36060"/>
<sequence length="188" mass="22155">MIDKGEMEKMYKEEEINFEYENIRKLTSKETGEEIKLKSFVEVLFNNGFSVTGFITQMSRKSLIIETSIKYTPAGIETTKNLALLRDVKSIESIDIEEYGYEEYEEGTIEPNWKTYSTYMGPVPLKTHDGRELSEKESILIKATKNRLKSFYRNSTPIECIIDYVEKNDFWKRKPWDLAQDYYNDIIC</sequence>
<gene>
    <name evidence="1" type="ORF">CROST_021880</name>
</gene>
<proteinExistence type="predicted"/>
<organism evidence="1 2">
    <name type="scientific">Clostridium felsineum</name>
    <dbReference type="NCBI Taxonomy" id="36839"/>
    <lineage>
        <taxon>Bacteria</taxon>
        <taxon>Bacillati</taxon>
        <taxon>Bacillota</taxon>
        <taxon>Clostridia</taxon>
        <taxon>Eubacteriales</taxon>
        <taxon>Clostridiaceae</taxon>
        <taxon>Clostridium</taxon>
    </lineage>
</organism>
<evidence type="ECO:0000313" key="2">
    <source>
        <dbReference type="Proteomes" id="UP000190951"/>
    </source>
</evidence>
<reference evidence="1 2" key="1">
    <citation type="submission" date="2022-04" db="EMBL/GenBank/DDBJ databases">
        <title>Genome sequence of C. roseum typestrain.</title>
        <authorList>
            <person name="Poehlein A."/>
            <person name="Schoch T."/>
            <person name="Duerre P."/>
            <person name="Daniel R."/>
        </authorList>
    </citation>
    <scope>NUCLEOTIDE SEQUENCE [LARGE SCALE GENOMIC DNA]</scope>
    <source>
        <strain evidence="1 2">DSM 7320</strain>
    </source>
</reference>
<dbReference type="KEGG" id="crw:CROST_021880"/>
<name>A0A1S8L0L5_9CLOT</name>